<dbReference type="RefSeq" id="WP_377465477.1">
    <property type="nucleotide sequence ID" value="NZ_JBHUOP010000002.1"/>
</dbReference>
<name>A0ABW5XF37_9MICO</name>
<evidence type="ECO:0000313" key="1">
    <source>
        <dbReference type="EMBL" id="MFD2839890.1"/>
    </source>
</evidence>
<gene>
    <name evidence="1" type="ORF">ACFSYH_04815</name>
</gene>
<reference evidence="2" key="1">
    <citation type="journal article" date="2019" name="Int. J. Syst. Evol. Microbiol.">
        <title>The Global Catalogue of Microorganisms (GCM) 10K type strain sequencing project: providing services to taxonomists for standard genome sequencing and annotation.</title>
        <authorList>
            <consortium name="The Broad Institute Genomics Platform"/>
            <consortium name="The Broad Institute Genome Sequencing Center for Infectious Disease"/>
            <person name="Wu L."/>
            <person name="Ma J."/>
        </authorList>
    </citation>
    <scope>NUCLEOTIDE SEQUENCE [LARGE SCALE GENOMIC DNA]</scope>
    <source>
        <strain evidence="2">KCTC 33576</strain>
    </source>
</reference>
<dbReference type="InterPro" id="IPR008554">
    <property type="entry name" value="Glutaredoxin-like"/>
</dbReference>
<dbReference type="SUPFAM" id="SSF52833">
    <property type="entry name" value="Thioredoxin-like"/>
    <property type="match status" value="1"/>
</dbReference>
<dbReference type="EMBL" id="JBHUOP010000002">
    <property type="protein sequence ID" value="MFD2839890.1"/>
    <property type="molecule type" value="Genomic_DNA"/>
</dbReference>
<dbReference type="Pfam" id="PF05768">
    <property type="entry name" value="Glrx-like"/>
    <property type="match status" value="1"/>
</dbReference>
<protein>
    <submittedName>
        <fullName evidence="1">Glutaredoxin family protein</fullName>
    </submittedName>
</protein>
<accession>A0ABW5XF37</accession>
<dbReference type="CDD" id="cd02976">
    <property type="entry name" value="NrdH"/>
    <property type="match status" value="1"/>
</dbReference>
<dbReference type="Gene3D" id="3.40.30.10">
    <property type="entry name" value="Glutaredoxin"/>
    <property type="match status" value="1"/>
</dbReference>
<organism evidence="1 2">
    <name type="scientific">Populibacterium corticicola</name>
    <dbReference type="NCBI Taxonomy" id="1812826"/>
    <lineage>
        <taxon>Bacteria</taxon>
        <taxon>Bacillati</taxon>
        <taxon>Actinomycetota</taxon>
        <taxon>Actinomycetes</taxon>
        <taxon>Micrococcales</taxon>
        <taxon>Jonesiaceae</taxon>
        <taxon>Populibacterium</taxon>
    </lineage>
</organism>
<sequence>MSHPDHSFSTSDGRSRVVVYSRQGCHLCVDALEIVARIGAELNVAYEVVDIDQDADLIARFSDYVPVVEVDGVQQGFWRIDEARLRRALAS</sequence>
<dbReference type="InterPro" id="IPR036249">
    <property type="entry name" value="Thioredoxin-like_sf"/>
</dbReference>
<dbReference type="Proteomes" id="UP001597391">
    <property type="component" value="Unassembled WGS sequence"/>
</dbReference>
<evidence type="ECO:0000313" key="2">
    <source>
        <dbReference type="Proteomes" id="UP001597391"/>
    </source>
</evidence>
<keyword evidence="2" id="KW-1185">Reference proteome</keyword>
<comment type="caution">
    <text evidence="1">The sequence shown here is derived from an EMBL/GenBank/DDBJ whole genome shotgun (WGS) entry which is preliminary data.</text>
</comment>
<proteinExistence type="predicted"/>